<accession>A0A6T8AJC6</accession>
<proteinExistence type="predicted"/>
<dbReference type="EMBL" id="HBKO01026192">
    <property type="protein sequence ID" value="CAE2235208.1"/>
    <property type="molecule type" value="Transcribed_RNA"/>
</dbReference>
<dbReference type="AlphaFoldDB" id="A0A6T8AJC6"/>
<organism evidence="2">
    <name type="scientific">Prymnesium polylepis</name>
    <dbReference type="NCBI Taxonomy" id="72548"/>
    <lineage>
        <taxon>Eukaryota</taxon>
        <taxon>Haptista</taxon>
        <taxon>Haptophyta</taxon>
        <taxon>Prymnesiophyceae</taxon>
        <taxon>Prymnesiales</taxon>
        <taxon>Prymnesiaceae</taxon>
        <taxon>Prymnesium</taxon>
    </lineage>
</organism>
<gene>
    <name evidence="2" type="ORF">CPOL0286_LOCUS11968</name>
</gene>
<evidence type="ECO:0000259" key="1">
    <source>
        <dbReference type="Pfam" id="PF16531"/>
    </source>
</evidence>
<sequence length="228" mass="25731">MAQDAMALDFDLSAIEEMDPSLSGGHRVTYEHEVPFELRVQQVADAPQEVGTLEAVKVKILLLGPEEAPSAVRVELTSENDLFFHYSHTLDEAGFRAVQEQQKLMVDFAEYHAVLVRMLSTCIKEPHSHLAVFVMQRAGRAHLDFIQNMEYKFIELLSCAFVASDDEAVRQSISYRYNSIKSRLALMQARLQDINALVKIKNPSLLLQLQRTPPRFPTHAGQSLGPPR</sequence>
<dbReference type="InterPro" id="IPR032396">
    <property type="entry name" value="SAS-6_N"/>
</dbReference>
<feature type="domain" description="Spindle assembly abnormal protein 6 N-terminal" evidence="1">
    <location>
        <begin position="29"/>
        <end position="161"/>
    </location>
</feature>
<dbReference type="CDD" id="cd10142">
    <property type="entry name" value="HD_SAS6_N"/>
    <property type="match status" value="1"/>
</dbReference>
<dbReference type="InterPro" id="IPR038558">
    <property type="entry name" value="SAS-6_N_sf"/>
</dbReference>
<reference evidence="2" key="1">
    <citation type="submission" date="2021-01" db="EMBL/GenBank/DDBJ databases">
        <authorList>
            <person name="Corre E."/>
            <person name="Pelletier E."/>
            <person name="Niang G."/>
            <person name="Scheremetjew M."/>
            <person name="Finn R."/>
            <person name="Kale V."/>
            <person name="Holt S."/>
            <person name="Cochrane G."/>
            <person name="Meng A."/>
            <person name="Brown T."/>
            <person name="Cohen L."/>
        </authorList>
    </citation>
    <scope>NUCLEOTIDE SEQUENCE</scope>
    <source>
        <strain evidence="2">UIO037</strain>
    </source>
</reference>
<name>A0A6T8AJC6_9EUKA</name>
<dbReference type="PANTHER" id="PTHR34230">
    <property type="entry name" value="ASSEMBLY ABNORMAL PROTEIN 6, PUTATIVE-RELATED"/>
    <property type="match status" value="1"/>
</dbReference>
<protein>
    <recommendedName>
        <fullName evidence="1">Spindle assembly abnormal protein 6 N-terminal domain-containing protein</fullName>
    </recommendedName>
</protein>
<dbReference type="Gene3D" id="2.170.210.20">
    <property type="entry name" value="Spindle assembly abnormal protein 6, N-terminal domain"/>
    <property type="match status" value="1"/>
</dbReference>
<dbReference type="PANTHER" id="PTHR34230:SF2">
    <property type="entry name" value="SPINDLE ASSEMBLY ABNORMAL PROTEIN 6 N-TERMINAL DOMAIN-CONTAINING PROTEIN"/>
    <property type="match status" value="1"/>
</dbReference>
<evidence type="ECO:0000313" key="2">
    <source>
        <dbReference type="EMBL" id="CAE2235208.1"/>
    </source>
</evidence>
<dbReference type="Pfam" id="PF16531">
    <property type="entry name" value="SAS-6_N"/>
    <property type="match status" value="1"/>
</dbReference>